<proteinExistence type="predicted"/>
<dbReference type="AlphaFoldDB" id="A0A183E8L9"/>
<dbReference type="EMBL" id="UYRT01085008">
    <property type="protein sequence ID" value="VDN29574.1"/>
    <property type="molecule type" value="Genomic_DNA"/>
</dbReference>
<evidence type="ECO:0000313" key="3">
    <source>
        <dbReference type="WBParaSite" id="GPUH_0001733201-mRNA-1"/>
    </source>
</evidence>
<organism evidence="3">
    <name type="scientific">Gongylonema pulchrum</name>
    <dbReference type="NCBI Taxonomy" id="637853"/>
    <lineage>
        <taxon>Eukaryota</taxon>
        <taxon>Metazoa</taxon>
        <taxon>Ecdysozoa</taxon>
        <taxon>Nematoda</taxon>
        <taxon>Chromadorea</taxon>
        <taxon>Rhabditida</taxon>
        <taxon>Spirurina</taxon>
        <taxon>Spiruromorpha</taxon>
        <taxon>Spiruroidea</taxon>
        <taxon>Gongylonematidae</taxon>
        <taxon>Gongylonema</taxon>
    </lineage>
</organism>
<reference evidence="1 2" key="2">
    <citation type="submission" date="2018-11" db="EMBL/GenBank/DDBJ databases">
        <authorList>
            <consortium name="Pathogen Informatics"/>
        </authorList>
    </citation>
    <scope>NUCLEOTIDE SEQUENCE [LARGE SCALE GENOMIC DNA]</scope>
</reference>
<gene>
    <name evidence="1" type="ORF">GPUH_LOCUS17312</name>
</gene>
<accession>A0A183E8L9</accession>
<keyword evidence="2" id="KW-1185">Reference proteome</keyword>
<evidence type="ECO:0000313" key="1">
    <source>
        <dbReference type="EMBL" id="VDN29574.1"/>
    </source>
</evidence>
<dbReference type="Proteomes" id="UP000271098">
    <property type="component" value="Unassembled WGS sequence"/>
</dbReference>
<evidence type="ECO:0000313" key="2">
    <source>
        <dbReference type="Proteomes" id="UP000271098"/>
    </source>
</evidence>
<name>A0A183E8L9_9BILA</name>
<dbReference type="WBParaSite" id="GPUH_0001733201-mRNA-1">
    <property type="protein sequence ID" value="GPUH_0001733201-mRNA-1"/>
    <property type="gene ID" value="GPUH_0001733201"/>
</dbReference>
<protein>
    <submittedName>
        <fullName evidence="3">OmpA-like domain-containing protein</fullName>
    </submittedName>
</protein>
<sequence length="80" mass="9029">MATARPAYSSKLEIDSPLFYHYIRGNSGCDLMSALEKQYSVKFFLSGHADAVYVEGMDEQNEAAIKTTLINAWKSESFRQ</sequence>
<reference evidence="3" key="1">
    <citation type="submission" date="2016-06" db="UniProtKB">
        <authorList>
            <consortium name="WormBaseParasite"/>
        </authorList>
    </citation>
    <scope>IDENTIFICATION</scope>
</reference>